<dbReference type="EMBL" id="RQGD01000022">
    <property type="protein sequence ID" value="TGL60393.1"/>
    <property type="molecule type" value="Genomic_DNA"/>
</dbReference>
<dbReference type="GO" id="GO:0000160">
    <property type="term" value="P:phosphorelay signal transduction system"/>
    <property type="evidence" value="ECO:0007669"/>
    <property type="project" value="InterPro"/>
</dbReference>
<feature type="modified residue" description="Phosphohistidine" evidence="1">
    <location>
        <position position="45"/>
    </location>
</feature>
<sequence length="102" mass="11437">MNDPEDLAWLKDMIISLLENMTVRSQNLTQFMQTREQKDLQSELHQIKGVAANFGLSSLSKVVIEAETKVKNGDLEGAIELCGEISPIWAETKKELEARFGS</sequence>
<reference evidence="3" key="1">
    <citation type="journal article" date="2019" name="PLoS Negl. Trop. Dis.">
        <title>Revisiting the worldwide diversity of Leptospira species in the environment.</title>
        <authorList>
            <person name="Vincent A.T."/>
            <person name="Schiettekatte O."/>
            <person name="Bourhy P."/>
            <person name="Veyrier F.J."/>
            <person name="Picardeau M."/>
        </authorList>
    </citation>
    <scope>NUCLEOTIDE SEQUENCE [LARGE SCALE GENOMIC DNA]</scope>
    <source>
        <strain evidence="3">201702476</strain>
    </source>
</reference>
<gene>
    <name evidence="3" type="ORF">EHQ58_06605</name>
</gene>
<feature type="domain" description="HPt" evidence="2">
    <location>
        <begin position="6"/>
        <end position="102"/>
    </location>
</feature>
<dbReference type="GO" id="GO:0004672">
    <property type="term" value="F:protein kinase activity"/>
    <property type="evidence" value="ECO:0007669"/>
    <property type="project" value="UniProtKB-ARBA"/>
</dbReference>
<keyword evidence="1" id="KW-0597">Phosphoprotein</keyword>
<dbReference type="Proteomes" id="UP000297693">
    <property type="component" value="Unassembled WGS sequence"/>
</dbReference>
<dbReference type="AlphaFoldDB" id="A0A4R9K2Y0"/>
<organism evidence="3 4">
    <name type="scientific">Leptospira ognonensis</name>
    <dbReference type="NCBI Taxonomy" id="2484945"/>
    <lineage>
        <taxon>Bacteria</taxon>
        <taxon>Pseudomonadati</taxon>
        <taxon>Spirochaetota</taxon>
        <taxon>Spirochaetia</taxon>
        <taxon>Leptospirales</taxon>
        <taxon>Leptospiraceae</taxon>
        <taxon>Leptospira</taxon>
    </lineage>
</organism>
<evidence type="ECO:0000259" key="2">
    <source>
        <dbReference type="PROSITE" id="PS50894"/>
    </source>
</evidence>
<keyword evidence="4" id="KW-1185">Reference proteome</keyword>
<name>A0A4R9K2Y0_9LEPT</name>
<comment type="caution">
    <text evidence="3">The sequence shown here is derived from an EMBL/GenBank/DDBJ whole genome shotgun (WGS) entry which is preliminary data.</text>
</comment>
<accession>A0A4R9K2Y0</accession>
<proteinExistence type="predicted"/>
<protein>
    <submittedName>
        <fullName evidence="3">Hpt domain-containing protein</fullName>
    </submittedName>
</protein>
<dbReference type="InterPro" id="IPR036641">
    <property type="entry name" value="HPT_dom_sf"/>
</dbReference>
<evidence type="ECO:0000313" key="4">
    <source>
        <dbReference type="Proteomes" id="UP000297693"/>
    </source>
</evidence>
<dbReference type="PROSITE" id="PS50894">
    <property type="entry name" value="HPT"/>
    <property type="match status" value="1"/>
</dbReference>
<dbReference type="Pfam" id="PF01627">
    <property type="entry name" value="Hpt"/>
    <property type="match status" value="1"/>
</dbReference>
<dbReference type="InterPro" id="IPR008207">
    <property type="entry name" value="Sig_transdc_His_kin_Hpt_dom"/>
</dbReference>
<evidence type="ECO:0000256" key="1">
    <source>
        <dbReference type="PROSITE-ProRule" id="PRU00110"/>
    </source>
</evidence>
<dbReference type="Gene3D" id="1.20.120.160">
    <property type="entry name" value="HPT domain"/>
    <property type="match status" value="1"/>
</dbReference>
<evidence type="ECO:0000313" key="3">
    <source>
        <dbReference type="EMBL" id="TGL60393.1"/>
    </source>
</evidence>
<dbReference type="SUPFAM" id="SSF47226">
    <property type="entry name" value="Histidine-containing phosphotransfer domain, HPT domain"/>
    <property type="match status" value="1"/>
</dbReference>
<dbReference type="OrthoDB" id="337737at2"/>